<proteinExistence type="predicted"/>
<sequence length="136" mass="15305">MGMLTSTSLPAALKREFEDLKSAGFGGIRPPEQTDWGWCLRLKELILPDGTRTDALVLLPKNYPLSSPIGFYLKENAILGTLDRSHLFEGRAYHGAQVIPGWRWFCGIAEGWRPGRHSLLSYVNVVMTLFNEVENQ</sequence>
<reference evidence="2" key="1">
    <citation type="submission" date="2016-03" db="EMBL/GenBank/DDBJ databases">
        <authorList>
            <person name="Heylen K."/>
            <person name="De Vos P."/>
            <person name="Vekeman B."/>
        </authorList>
    </citation>
    <scope>NUCLEOTIDE SEQUENCE [LARGE SCALE GENOMIC DNA]</scope>
    <source>
        <strain evidence="2">R-45383</strain>
    </source>
</reference>
<gene>
    <name evidence="1" type="ORF">A1355_18480</name>
</gene>
<dbReference type="EMBL" id="LUUK01000025">
    <property type="protein sequence ID" value="OAI26761.1"/>
    <property type="molecule type" value="Genomic_DNA"/>
</dbReference>
<organism evidence="1 2">
    <name type="scientific">Methylomonas koyamae</name>
    <dbReference type="NCBI Taxonomy" id="702114"/>
    <lineage>
        <taxon>Bacteria</taxon>
        <taxon>Pseudomonadati</taxon>
        <taxon>Pseudomonadota</taxon>
        <taxon>Gammaproteobacteria</taxon>
        <taxon>Methylococcales</taxon>
        <taxon>Methylococcaceae</taxon>
        <taxon>Methylomonas</taxon>
    </lineage>
</organism>
<dbReference type="AlphaFoldDB" id="A0A177P9A6"/>
<keyword evidence="2" id="KW-1185">Reference proteome</keyword>
<dbReference type="STRING" id="702114.A1355_18480"/>
<comment type="caution">
    <text evidence="1">The sequence shown here is derived from an EMBL/GenBank/DDBJ whole genome shotgun (WGS) entry which is preliminary data.</text>
</comment>
<accession>A0A177P9A6</accession>
<evidence type="ECO:0000313" key="2">
    <source>
        <dbReference type="Proteomes" id="UP000077628"/>
    </source>
</evidence>
<dbReference type="Proteomes" id="UP000077628">
    <property type="component" value="Unassembled WGS sequence"/>
</dbReference>
<evidence type="ECO:0000313" key="1">
    <source>
        <dbReference type="EMBL" id="OAI26761.1"/>
    </source>
</evidence>
<name>A0A177P9A6_9GAMM</name>
<protein>
    <submittedName>
        <fullName evidence="1">Uncharacterized protein</fullName>
    </submittedName>
</protein>